<feature type="domain" description="FAD/NAD(P)-binding" evidence="5">
    <location>
        <begin position="1"/>
        <end position="190"/>
    </location>
</feature>
<dbReference type="PANTHER" id="PTHR43735">
    <property type="entry name" value="APOPTOSIS-INDUCING FACTOR 1"/>
    <property type="match status" value="1"/>
</dbReference>
<name>A0A142NLB9_BRELN</name>
<dbReference type="KEGG" id="bly:A2T55_04780"/>
<evidence type="ECO:0000256" key="1">
    <source>
        <dbReference type="ARBA" id="ARBA00006442"/>
    </source>
</evidence>
<protein>
    <recommendedName>
        <fullName evidence="5">FAD/NAD(P)-binding domain-containing protein</fullName>
    </recommendedName>
</protein>
<evidence type="ECO:0000313" key="6">
    <source>
        <dbReference type="EMBL" id="AMT93180.1"/>
    </source>
</evidence>
<evidence type="ECO:0000256" key="4">
    <source>
        <dbReference type="ARBA" id="ARBA00023002"/>
    </source>
</evidence>
<dbReference type="AlphaFoldDB" id="A0A142NLB9"/>
<comment type="similarity">
    <text evidence="1">Belongs to the FAD-dependent oxidoreductase family.</text>
</comment>
<keyword evidence="3" id="KW-0274">FAD</keyword>
<dbReference type="GO" id="GO:0004174">
    <property type="term" value="F:electron-transferring-flavoprotein dehydrogenase activity"/>
    <property type="evidence" value="ECO:0007669"/>
    <property type="project" value="TreeGrafter"/>
</dbReference>
<dbReference type="InterPro" id="IPR036188">
    <property type="entry name" value="FAD/NAD-bd_sf"/>
</dbReference>
<reference evidence="7" key="1">
    <citation type="submission" date="2016-03" db="EMBL/GenBank/DDBJ databases">
        <authorList>
            <person name="Ploux O."/>
        </authorList>
    </citation>
    <scope>NUCLEOTIDE SEQUENCE [LARGE SCALE GENOMIC DNA]</scope>
    <source>
        <strain evidence="7">BS258</strain>
    </source>
</reference>
<dbReference type="PRINTS" id="PR00368">
    <property type="entry name" value="FADPNR"/>
</dbReference>
<keyword evidence="2" id="KW-0285">Flavoprotein</keyword>
<sequence>MQVIIVGAGYAGVTAANWIARRSDTDVDVTIINPRELFIERIRLHQLAAGTAVATHPLRSMLHPSIELRLAWVRSIGTDEVHLSNGETIAFNYLVYAPGAGSSAPTNTLDIGQFDSARSIRTVLTESAPGSEVTVVGGGLTGVETSAEIAIARPDLDVRIIARSGLVPTLGDGARATVRKFFDRHHISVVEDVCSPPPDNSALTVWAITDSAARIASDSGLSCDGSGRVIVDAGLRSVSHPRVIAIGDGAAAVRSRMACSTALPQAIHGASTVLRLMAGDSPKTYTARYATTNVSLGRRDAVTQFTHLDDRPTRLWMTGPASAALKEGICRFAVSLPRVAVRL</sequence>
<evidence type="ECO:0000256" key="3">
    <source>
        <dbReference type="ARBA" id="ARBA00022827"/>
    </source>
</evidence>
<dbReference type="SUPFAM" id="SSF51905">
    <property type="entry name" value="FAD/NAD(P)-binding domain"/>
    <property type="match status" value="2"/>
</dbReference>
<dbReference type="InterPro" id="IPR023753">
    <property type="entry name" value="FAD/NAD-binding_dom"/>
</dbReference>
<dbReference type="PRINTS" id="PR00469">
    <property type="entry name" value="PNDRDTASEII"/>
</dbReference>
<dbReference type="Gene3D" id="3.50.50.100">
    <property type="match status" value="1"/>
</dbReference>
<dbReference type="PANTHER" id="PTHR43735:SF3">
    <property type="entry name" value="FERROPTOSIS SUPPRESSOR PROTEIN 1"/>
    <property type="match status" value="1"/>
</dbReference>
<organism evidence="6 7">
    <name type="scientific">Brevibacterium linens</name>
    <dbReference type="NCBI Taxonomy" id="1703"/>
    <lineage>
        <taxon>Bacteria</taxon>
        <taxon>Bacillati</taxon>
        <taxon>Actinomycetota</taxon>
        <taxon>Actinomycetes</taxon>
        <taxon>Micrococcales</taxon>
        <taxon>Brevibacteriaceae</taxon>
        <taxon>Brevibacterium</taxon>
    </lineage>
</organism>
<gene>
    <name evidence="6" type="ORF">A2T55_04780</name>
</gene>
<dbReference type="GO" id="GO:0050660">
    <property type="term" value="F:flavin adenine dinucleotide binding"/>
    <property type="evidence" value="ECO:0007669"/>
    <property type="project" value="TreeGrafter"/>
</dbReference>
<evidence type="ECO:0000259" key="5">
    <source>
        <dbReference type="Pfam" id="PF07992"/>
    </source>
</evidence>
<dbReference type="Proteomes" id="UP000075950">
    <property type="component" value="Chromosome"/>
</dbReference>
<dbReference type="EMBL" id="CP014869">
    <property type="protein sequence ID" value="AMT93180.1"/>
    <property type="molecule type" value="Genomic_DNA"/>
</dbReference>
<dbReference type="Pfam" id="PF07992">
    <property type="entry name" value="Pyr_redox_2"/>
    <property type="match status" value="1"/>
</dbReference>
<evidence type="ECO:0000256" key="2">
    <source>
        <dbReference type="ARBA" id="ARBA00022630"/>
    </source>
</evidence>
<dbReference type="GO" id="GO:0005737">
    <property type="term" value="C:cytoplasm"/>
    <property type="evidence" value="ECO:0007669"/>
    <property type="project" value="TreeGrafter"/>
</dbReference>
<keyword evidence="4" id="KW-0560">Oxidoreductase</keyword>
<evidence type="ECO:0000313" key="7">
    <source>
        <dbReference type="Proteomes" id="UP000075950"/>
    </source>
</evidence>
<proteinExistence type="inferred from homology"/>
<accession>A0A142NLB9</accession>
<dbReference type="RefSeq" id="WP_062861172.1">
    <property type="nucleotide sequence ID" value="NZ_CP014869.1"/>
</dbReference>